<keyword evidence="3" id="KW-1185">Reference proteome</keyword>
<protein>
    <submittedName>
        <fullName evidence="2">Uncharacterized protein</fullName>
    </submittedName>
</protein>
<dbReference type="PANTHER" id="PTHR31642">
    <property type="entry name" value="TRICHOTHECENE 3-O-ACETYLTRANSFERASE"/>
    <property type="match status" value="1"/>
</dbReference>
<dbReference type="Proteomes" id="UP001415857">
    <property type="component" value="Unassembled WGS sequence"/>
</dbReference>
<dbReference type="Gene3D" id="3.30.559.10">
    <property type="entry name" value="Chloramphenicol acetyltransferase-like domain"/>
    <property type="match status" value="2"/>
</dbReference>
<reference evidence="2 3" key="1">
    <citation type="journal article" date="2024" name="Plant J.">
        <title>Genome sequences and population genomics reveal climatic adaptation and genomic divergence between two closely related sweetgum species.</title>
        <authorList>
            <person name="Xu W.Q."/>
            <person name="Ren C.Q."/>
            <person name="Zhang X.Y."/>
            <person name="Comes H.P."/>
            <person name="Liu X.H."/>
            <person name="Li Y.G."/>
            <person name="Kettle C.J."/>
            <person name="Jalonen R."/>
            <person name="Gaisberger H."/>
            <person name="Ma Y.Z."/>
            <person name="Qiu Y.X."/>
        </authorList>
    </citation>
    <scope>NUCLEOTIDE SEQUENCE [LARGE SCALE GENOMIC DNA]</scope>
    <source>
        <strain evidence="2">Hangzhou</strain>
    </source>
</reference>
<comment type="similarity">
    <text evidence="1">Belongs to the plant acyltransferase family.</text>
</comment>
<dbReference type="PANTHER" id="PTHR31642:SF259">
    <property type="entry name" value="PROTEIN ECERIFERUM 2"/>
    <property type="match status" value="1"/>
</dbReference>
<dbReference type="Pfam" id="PF02458">
    <property type="entry name" value="Transferase"/>
    <property type="match status" value="1"/>
</dbReference>
<accession>A0AAP0NFB9</accession>
<dbReference type="InterPro" id="IPR023213">
    <property type="entry name" value="CAT-like_dom_sf"/>
</dbReference>
<dbReference type="AlphaFoldDB" id="A0AAP0NFB9"/>
<name>A0AAP0NFB9_LIQFO</name>
<organism evidence="2 3">
    <name type="scientific">Liquidambar formosana</name>
    <name type="common">Formosan gum</name>
    <dbReference type="NCBI Taxonomy" id="63359"/>
    <lineage>
        <taxon>Eukaryota</taxon>
        <taxon>Viridiplantae</taxon>
        <taxon>Streptophyta</taxon>
        <taxon>Embryophyta</taxon>
        <taxon>Tracheophyta</taxon>
        <taxon>Spermatophyta</taxon>
        <taxon>Magnoliopsida</taxon>
        <taxon>eudicotyledons</taxon>
        <taxon>Gunneridae</taxon>
        <taxon>Pentapetalae</taxon>
        <taxon>Saxifragales</taxon>
        <taxon>Altingiaceae</taxon>
        <taxon>Liquidambar</taxon>
    </lineage>
</organism>
<dbReference type="GO" id="GO:0016747">
    <property type="term" value="F:acyltransferase activity, transferring groups other than amino-acyl groups"/>
    <property type="evidence" value="ECO:0007669"/>
    <property type="project" value="TreeGrafter"/>
</dbReference>
<gene>
    <name evidence="2" type="ORF">L1049_025577</name>
</gene>
<proteinExistence type="inferred from homology"/>
<dbReference type="EMBL" id="JBBPBK010000014">
    <property type="protein sequence ID" value="KAK9270004.1"/>
    <property type="molecule type" value="Genomic_DNA"/>
</dbReference>
<evidence type="ECO:0000313" key="3">
    <source>
        <dbReference type="Proteomes" id="UP001415857"/>
    </source>
</evidence>
<evidence type="ECO:0000256" key="1">
    <source>
        <dbReference type="ARBA" id="ARBA00009861"/>
    </source>
</evidence>
<dbReference type="InterPro" id="IPR050317">
    <property type="entry name" value="Plant_Fungal_Acyltransferase"/>
</dbReference>
<evidence type="ECO:0000313" key="2">
    <source>
        <dbReference type="EMBL" id="KAK9270004.1"/>
    </source>
</evidence>
<sequence>MVSSDVENPVSGAKLSSVVPGNATQEGKIHELTNMDLVMKLHYLKGVYFFESEAVQGITIHDFKNPMFPWLDVYYHTSGRIRRSETGRPFIKCNDSGVRIVEARCDKTIDEWLAMKDHSLHDNTLAYDQVLGPDLGFTPLVFIQLTWFKCGGISVGLSWAHVLGDAFTATNFINMWANIMAGHKPSPKSLNVPNSGKSEFPPSISEKPFSVKRVDPVGDHWVAANNCKMETHSFRVTAKGLHQLRSSICGLDQAAKIPPFEILCAVIWKSLAKIRGESWPQTVTVCRKNSLCEENEITTNGQVVGMVEAEFSAAKAELLDLAQLIAEKMVDERSIIEENMEKDEGKEDFMVYGANLTLVNLEDANIYGLEFKGHKPIFANYSIGGVGDEGVVLVLPWLENGKEEGGSGRILTVTLPENQLAELKIELKREWAIV</sequence>
<comment type="caution">
    <text evidence="2">The sequence shown here is derived from an EMBL/GenBank/DDBJ whole genome shotgun (WGS) entry which is preliminary data.</text>
</comment>